<comment type="caution">
    <text evidence="1">The sequence shown here is derived from an EMBL/GenBank/DDBJ whole genome shotgun (WGS) entry which is preliminary data.</text>
</comment>
<evidence type="ECO:0000313" key="1">
    <source>
        <dbReference type="EMBL" id="KAD2806166.1"/>
    </source>
</evidence>
<dbReference type="EMBL" id="SZYD01000018">
    <property type="protein sequence ID" value="KAD2806166.1"/>
    <property type="molecule type" value="Genomic_DNA"/>
</dbReference>
<accession>A0A5N6LX33</accession>
<evidence type="ECO:0000313" key="2">
    <source>
        <dbReference type="Proteomes" id="UP000326396"/>
    </source>
</evidence>
<organism evidence="1 2">
    <name type="scientific">Mikania micrantha</name>
    <name type="common">bitter vine</name>
    <dbReference type="NCBI Taxonomy" id="192012"/>
    <lineage>
        <taxon>Eukaryota</taxon>
        <taxon>Viridiplantae</taxon>
        <taxon>Streptophyta</taxon>
        <taxon>Embryophyta</taxon>
        <taxon>Tracheophyta</taxon>
        <taxon>Spermatophyta</taxon>
        <taxon>Magnoliopsida</taxon>
        <taxon>eudicotyledons</taxon>
        <taxon>Gunneridae</taxon>
        <taxon>Pentapetalae</taxon>
        <taxon>asterids</taxon>
        <taxon>campanulids</taxon>
        <taxon>Asterales</taxon>
        <taxon>Asteraceae</taxon>
        <taxon>Asteroideae</taxon>
        <taxon>Heliantheae alliance</taxon>
        <taxon>Eupatorieae</taxon>
        <taxon>Mikania</taxon>
    </lineage>
</organism>
<proteinExistence type="predicted"/>
<dbReference type="AlphaFoldDB" id="A0A5N6LX33"/>
<sequence length="93" mass="11014">MDFKESIESPMKPIVTRSSRSEDSIFGVRYDFPFDSGVWLTTTRADYGLRRDRLEDDSSETTSTRGWFGRREYGDRDCDVTVEQRQLREKFWG</sequence>
<keyword evidence="2" id="KW-1185">Reference proteome</keyword>
<reference evidence="1 2" key="1">
    <citation type="submission" date="2019-05" db="EMBL/GenBank/DDBJ databases">
        <title>Mikania micrantha, genome provides insights into the molecular mechanism of rapid growth.</title>
        <authorList>
            <person name="Liu B."/>
        </authorList>
    </citation>
    <scope>NUCLEOTIDE SEQUENCE [LARGE SCALE GENOMIC DNA]</scope>
    <source>
        <strain evidence="1">NLD-2019</strain>
        <tissue evidence="1">Leaf</tissue>
    </source>
</reference>
<protein>
    <submittedName>
        <fullName evidence="1">Uncharacterized protein</fullName>
    </submittedName>
</protein>
<name>A0A5N6LX33_9ASTR</name>
<dbReference type="Proteomes" id="UP000326396">
    <property type="component" value="Linkage Group LG8"/>
</dbReference>
<gene>
    <name evidence="1" type="ORF">E3N88_39543</name>
</gene>